<evidence type="ECO:0000256" key="9">
    <source>
        <dbReference type="HAMAP-Rule" id="MF_00237"/>
    </source>
</evidence>
<dbReference type="EMBL" id="JAPDOG010000003">
    <property type="protein sequence ID" value="MCW3780895.1"/>
    <property type="molecule type" value="Genomic_DNA"/>
</dbReference>
<keyword evidence="4 9" id="KW-0812">Transmembrane</keyword>
<dbReference type="InterPro" id="IPR003369">
    <property type="entry name" value="TatA/B/E"/>
</dbReference>
<evidence type="ECO:0000256" key="6">
    <source>
        <dbReference type="ARBA" id="ARBA00022989"/>
    </source>
</evidence>
<dbReference type="Pfam" id="PF02416">
    <property type="entry name" value="TatA_B_E"/>
    <property type="match status" value="1"/>
</dbReference>
<evidence type="ECO:0000256" key="4">
    <source>
        <dbReference type="ARBA" id="ARBA00022692"/>
    </source>
</evidence>
<feature type="transmembrane region" description="Helical" evidence="11">
    <location>
        <begin position="6"/>
        <end position="25"/>
    </location>
</feature>
<evidence type="ECO:0000256" key="5">
    <source>
        <dbReference type="ARBA" id="ARBA00022927"/>
    </source>
</evidence>
<accession>A0ABT3J0D0</accession>
<keyword evidence="7 9" id="KW-0811">Translocation</keyword>
<feature type="region of interest" description="Disordered" evidence="10">
    <location>
        <begin position="86"/>
        <end position="188"/>
    </location>
</feature>
<comment type="function">
    <text evidence="9">Part of the twin-arginine translocation (Tat) system that transports large folded proteins containing a characteristic twin-arginine motif in their signal peptide across membranes. Together with TatC, TatB is part of a receptor directly interacting with Tat signal peptides. TatB may form an oligomeric binding site that transiently accommodates folded Tat precursor proteins before their translocation.</text>
</comment>
<proteinExistence type="inferred from homology"/>
<sequence>MLDIGWSELLLIGIVALIVVGPKDLPAMFRTLGRFTAKARAMGREFQRAMDDAARETGVKETADELKAMTTKKSLGLDALEQAASKFEKWQPTKPAASKGPATQALADKKAADAAVRTEAKSASQPAAEKPAETKLAETKPAAPKPAATTATKVPAKPKPKTEAKPAAKPKPKTAAAKAKPATKKGEA</sequence>
<keyword evidence="3 9" id="KW-1003">Cell membrane</keyword>
<protein>
    <recommendedName>
        <fullName evidence="9">Sec-independent protein translocase protein TatB</fullName>
    </recommendedName>
</protein>
<evidence type="ECO:0000256" key="8">
    <source>
        <dbReference type="ARBA" id="ARBA00023136"/>
    </source>
</evidence>
<comment type="caution">
    <text evidence="12">The sequence shown here is derived from an EMBL/GenBank/DDBJ whole genome shotgun (WGS) entry which is preliminary data.</text>
</comment>
<evidence type="ECO:0000256" key="7">
    <source>
        <dbReference type="ARBA" id="ARBA00023010"/>
    </source>
</evidence>
<keyword evidence="8 9" id="KW-0472">Membrane</keyword>
<dbReference type="InterPro" id="IPR018448">
    <property type="entry name" value="TatB"/>
</dbReference>
<dbReference type="PANTHER" id="PTHR33162:SF1">
    <property type="entry name" value="SEC-INDEPENDENT PROTEIN TRANSLOCASE PROTEIN TATA, CHLOROPLASTIC"/>
    <property type="match status" value="1"/>
</dbReference>
<dbReference type="RefSeq" id="WP_264771219.1">
    <property type="nucleotide sequence ID" value="NZ_JAPDOG010000003.1"/>
</dbReference>
<gene>
    <name evidence="9 12" type="primary">tatB</name>
    <name evidence="12" type="ORF">OM960_04775</name>
</gene>
<dbReference type="Proteomes" id="UP001207582">
    <property type="component" value="Unassembled WGS sequence"/>
</dbReference>
<keyword evidence="2 9" id="KW-0813">Transport</keyword>
<feature type="compositionally biased region" description="Low complexity" evidence="10">
    <location>
        <begin position="139"/>
        <end position="155"/>
    </location>
</feature>
<feature type="compositionally biased region" description="Basic and acidic residues" evidence="10">
    <location>
        <begin position="107"/>
        <end position="120"/>
    </location>
</feature>
<comment type="subunit">
    <text evidence="9">The Tat system comprises two distinct complexes: a TatABC complex, containing multiple copies of TatA, TatB and TatC subunits, and a separate TatA complex, containing only TatA subunits. Substrates initially bind to the TatABC complex, which probably triggers association of the separate TatA complex to form the active translocon.</text>
</comment>
<dbReference type="PANTHER" id="PTHR33162">
    <property type="entry name" value="SEC-INDEPENDENT PROTEIN TRANSLOCASE PROTEIN TATA, CHLOROPLASTIC"/>
    <property type="match status" value="1"/>
</dbReference>
<dbReference type="Gene3D" id="1.20.5.3310">
    <property type="match status" value="1"/>
</dbReference>
<keyword evidence="13" id="KW-1185">Reference proteome</keyword>
<evidence type="ECO:0000256" key="2">
    <source>
        <dbReference type="ARBA" id="ARBA00022448"/>
    </source>
</evidence>
<evidence type="ECO:0000256" key="1">
    <source>
        <dbReference type="ARBA" id="ARBA00004167"/>
    </source>
</evidence>
<dbReference type="NCBIfam" id="TIGR01410">
    <property type="entry name" value="tatB"/>
    <property type="match status" value="1"/>
</dbReference>
<dbReference type="HAMAP" id="MF_00237">
    <property type="entry name" value="TatB"/>
    <property type="match status" value="1"/>
</dbReference>
<keyword evidence="5 9" id="KW-0653">Protein transport</keyword>
<comment type="subcellular location">
    <subcellularLocation>
        <location evidence="9">Cell membrane</location>
        <topology evidence="9">Single-pass membrane protein</topology>
    </subcellularLocation>
    <subcellularLocation>
        <location evidence="1">Membrane</location>
        <topology evidence="1">Single-pass membrane protein</topology>
    </subcellularLocation>
</comment>
<comment type="similarity">
    <text evidence="9">Belongs to the TatB family.</text>
</comment>
<evidence type="ECO:0000313" key="12">
    <source>
        <dbReference type="EMBL" id="MCW3780895.1"/>
    </source>
</evidence>
<dbReference type="PRINTS" id="PR01506">
    <property type="entry name" value="TATBPROTEIN"/>
</dbReference>
<keyword evidence="6 9" id="KW-1133">Transmembrane helix</keyword>
<name>A0ABT3J0D0_9RHOB</name>
<evidence type="ECO:0000256" key="10">
    <source>
        <dbReference type="SAM" id="MobiDB-lite"/>
    </source>
</evidence>
<evidence type="ECO:0000256" key="11">
    <source>
        <dbReference type="SAM" id="Phobius"/>
    </source>
</evidence>
<organism evidence="12 13">
    <name type="scientific">Defluviimonas salinarum</name>
    <dbReference type="NCBI Taxonomy" id="2992147"/>
    <lineage>
        <taxon>Bacteria</taxon>
        <taxon>Pseudomonadati</taxon>
        <taxon>Pseudomonadota</taxon>
        <taxon>Alphaproteobacteria</taxon>
        <taxon>Rhodobacterales</taxon>
        <taxon>Paracoccaceae</taxon>
        <taxon>Albidovulum</taxon>
    </lineage>
</organism>
<reference evidence="12 13" key="1">
    <citation type="submission" date="2022-10" db="EMBL/GenBank/DDBJ databases">
        <title>Defluviimonas sp. CAU 1641 isolated from mud.</title>
        <authorList>
            <person name="Kim W."/>
        </authorList>
    </citation>
    <scope>NUCLEOTIDE SEQUENCE [LARGE SCALE GENOMIC DNA]</scope>
    <source>
        <strain evidence="12 13">CAU 1641</strain>
    </source>
</reference>
<evidence type="ECO:0000256" key="3">
    <source>
        <dbReference type="ARBA" id="ARBA00022475"/>
    </source>
</evidence>
<evidence type="ECO:0000313" key="13">
    <source>
        <dbReference type="Proteomes" id="UP001207582"/>
    </source>
</evidence>